<organism evidence="2">
    <name type="scientific">mine drainage metagenome</name>
    <dbReference type="NCBI Taxonomy" id="410659"/>
    <lineage>
        <taxon>unclassified sequences</taxon>
        <taxon>metagenomes</taxon>
        <taxon>ecological metagenomes</taxon>
    </lineage>
</organism>
<comment type="caution">
    <text evidence="2">The sequence shown here is derived from an EMBL/GenBank/DDBJ whole genome shotgun (WGS) entry which is preliminary data.</text>
</comment>
<accession>A0A1J5Q4N8</accession>
<dbReference type="InterPro" id="IPR047656">
    <property type="entry name" value="IS481-like_transpos"/>
</dbReference>
<dbReference type="InterPro" id="IPR009057">
    <property type="entry name" value="Homeodomain-like_sf"/>
</dbReference>
<dbReference type="PROSITE" id="PS50994">
    <property type="entry name" value="INTEGRASE"/>
    <property type="match status" value="1"/>
</dbReference>
<dbReference type="AlphaFoldDB" id="A0A1J5Q4N8"/>
<dbReference type="Pfam" id="PF13683">
    <property type="entry name" value="rve_3"/>
    <property type="match status" value="1"/>
</dbReference>
<dbReference type="InterPro" id="IPR036397">
    <property type="entry name" value="RNaseH_sf"/>
</dbReference>
<dbReference type="PANTHER" id="PTHR35004:SF7">
    <property type="entry name" value="INTEGRASE PROTEIN"/>
    <property type="match status" value="1"/>
</dbReference>
<feature type="domain" description="Integrase catalytic" evidence="1">
    <location>
        <begin position="138"/>
        <end position="305"/>
    </location>
</feature>
<dbReference type="InterPro" id="IPR001584">
    <property type="entry name" value="Integrase_cat-core"/>
</dbReference>
<dbReference type="InterPro" id="IPR012337">
    <property type="entry name" value="RNaseH-like_sf"/>
</dbReference>
<dbReference type="GO" id="GO:0003676">
    <property type="term" value="F:nucleic acid binding"/>
    <property type="evidence" value="ECO:0007669"/>
    <property type="project" value="InterPro"/>
</dbReference>
<dbReference type="PANTHER" id="PTHR35004">
    <property type="entry name" value="TRANSPOSASE RV3428C-RELATED"/>
    <property type="match status" value="1"/>
</dbReference>
<protein>
    <submittedName>
        <fullName evidence="2">Integrase core domain protein</fullName>
    </submittedName>
</protein>
<reference evidence="2" key="1">
    <citation type="submission" date="2016-10" db="EMBL/GenBank/DDBJ databases">
        <title>Sequence of Gallionella enrichment culture.</title>
        <authorList>
            <person name="Poehlein A."/>
            <person name="Muehling M."/>
            <person name="Daniel R."/>
        </authorList>
    </citation>
    <scope>NUCLEOTIDE SEQUENCE</scope>
</reference>
<evidence type="ECO:0000259" key="1">
    <source>
        <dbReference type="PROSITE" id="PS50994"/>
    </source>
</evidence>
<dbReference type="Pfam" id="PF13565">
    <property type="entry name" value="HTH_32"/>
    <property type="match status" value="1"/>
</dbReference>
<dbReference type="SUPFAM" id="SSF53098">
    <property type="entry name" value="Ribonuclease H-like"/>
    <property type="match status" value="1"/>
</dbReference>
<sequence>MSQSPRPNSRSQVIILSLLHDGLNPTEAARRFGVSREWIYQLLARYKTDGLEGLEPRSRKPLTNPRVLTQEQREEIIRLRQHLLTQGLDAGAASIAWHLRQSDQRSPALSTIWRILRAEGLVTPEPKKRPKAYITRFEAAQPNETWQSDFTHWRLKDGTDVEIINWLDDHSRLLLKCTAHQAITGKIVIDTFNQCRSQYGTPFSTLTDNGNVYTARFFKGKNGFEYLLSELDVIQKNGSPAHPQTQGKIERFHQTLKKWLSQQQTAADLKELQQQLDEFRTVYNTQRPHRALEMKTPQHCYEATIKATPKTAKDKEHYRVRYDSVDQFGKLTLRRAGKMHHLGIGIEHQHKKVILIVDHFKVSVVEKKTGEILSKHEIDPSRNYWTNSLLDDTTKRSRKPK</sequence>
<dbReference type="NCBIfam" id="NF033577">
    <property type="entry name" value="transpos_IS481"/>
    <property type="match status" value="1"/>
</dbReference>
<dbReference type="EMBL" id="MLJW01001436">
    <property type="protein sequence ID" value="OIQ78258.1"/>
    <property type="molecule type" value="Genomic_DNA"/>
</dbReference>
<name>A0A1J5Q4N8_9ZZZZ</name>
<gene>
    <name evidence="2" type="ORF">GALL_400390</name>
</gene>
<dbReference type="SUPFAM" id="SSF46689">
    <property type="entry name" value="Homeodomain-like"/>
    <property type="match status" value="1"/>
</dbReference>
<dbReference type="Gene3D" id="3.30.420.10">
    <property type="entry name" value="Ribonuclease H-like superfamily/Ribonuclease H"/>
    <property type="match status" value="1"/>
</dbReference>
<evidence type="ECO:0000313" key="2">
    <source>
        <dbReference type="EMBL" id="OIQ78258.1"/>
    </source>
</evidence>
<dbReference type="GO" id="GO:0015074">
    <property type="term" value="P:DNA integration"/>
    <property type="evidence" value="ECO:0007669"/>
    <property type="project" value="InterPro"/>
</dbReference>
<proteinExistence type="predicted"/>